<dbReference type="Pfam" id="PF14634">
    <property type="entry name" value="zf-RING_5"/>
    <property type="match status" value="1"/>
</dbReference>
<keyword evidence="8" id="KW-1185">Reference proteome</keyword>
<dbReference type="PROSITE" id="PS50089">
    <property type="entry name" value="ZF_RING_2"/>
    <property type="match status" value="1"/>
</dbReference>
<feature type="region of interest" description="Disordered" evidence="5">
    <location>
        <begin position="174"/>
        <end position="196"/>
    </location>
</feature>
<protein>
    <recommendedName>
        <fullName evidence="6">RING-type domain-containing protein</fullName>
    </recommendedName>
</protein>
<feature type="compositionally biased region" description="Low complexity" evidence="5">
    <location>
        <begin position="222"/>
        <end position="251"/>
    </location>
</feature>
<evidence type="ECO:0000259" key="6">
    <source>
        <dbReference type="PROSITE" id="PS50089"/>
    </source>
</evidence>
<dbReference type="InterPro" id="IPR013083">
    <property type="entry name" value="Znf_RING/FYVE/PHD"/>
</dbReference>
<dbReference type="InterPro" id="IPR001841">
    <property type="entry name" value="Znf_RING"/>
</dbReference>
<dbReference type="AlphaFoldDB" id="A0A1R1XYA0"/>
<gene>
    <name evidence="7" type="ORF">AYI70_g4700</name>
</gene>
<dbReference type="SUPFAM" id="SSF57850">
    <property type="entry name" value="RING/U-box"/>
    <property type="match status" value="1"/>
</dbReference>
<dbReference type="InterPro" id="IPR017907">
    <property type="entry name" value="Znf_RING_CS"/>
</dbReference>
<feature type="compositionally biased region" description="Polar residues" evidence="5">
    <location>
        <begin position="177"/>
        <end position="186"/>
    </location>
</feature>
<dbReference type="EMBL" id="LSSN01001469">
    <property type="protein sequence ID" value="OMJ19496.1"/>
    <property type="molecule type" value="Genomic_DNA"/>
</dbReference>
<dbReference type="OrthoDB" id="5600294at2759"/>
<feature type="region of interest" description="Disordered" evidence="5">
    <location>
        <begin position="210"/>
        <end position="251"/>
    </location>
</feature>
<keyword evidence="2 4" id="KW-0863">Zinc-finger</keyword>
<organism evidence="7 8">
    <name type="scientific">Smittium culicis</name>
    <dbReference type="NCBI Taxonomy" id="133412"/>
    <lineage>
        <taxon>Eukaryota</taxon>
        <taxon>Fungi</taxon>
        <taxon>Fungi incertae sedis</taxon>
        <taxon>Zoopagomycota</taxon>
        <taxon>Kickxellomycotina</taxon>
        <taxon>Harpellomycetes</taxon>
        <taxon>Harpellales</taxon>
        <taxon>Legeriomycetaceae</taxon>
        <taxon>Smittium</taxon>
    </lineage>
</organism>
<feature type="compositionally biased region" description="Low complexity" evidence="5">
    <location>
        <begin position="544"/>
        <end position="557"/>
    </location>
</feature>
<proteinExistence type="predicted"/>
<dbReference type="PROSITE" id="PS00518">
    <property type="entry name" value="ZF_RING_1"/>
    <property type="match status" value="1"/>
</dbReference>
<dbReference type="GO" id="GO:0008270">
    <property type="term" value="F:zinc ion binding"/>
    <property type="evidence" value="ECO:0007669"/>
    <property type="project" value="UniProtKB-KW"/>
</dbReference>
<evidence type="ECO:0000256" key="1">
    <source>
        <dbReference type="ARBA" id="ARBA00022723"/>
    </source>
</evidence>
<comment type="caution">
    <text evidence="7">The sequence shown here is derived from an EMBL/GenBank/DDBJ whole genome shotgun (WGS) entry which is preliminary data.</text>
</comment>
<dbReference type="Gene3D" id="3.30.40.10">
    <property type="entry name" value="Zinc/RING finger domain, C3HC4 (zinc finger)"/>
    <property type="match status" value="1"/>
</dbReference>
<keyword evidence="1" id="KW-0479">Metal-binding</keyword>
<evidence type="ECO:0000313" key="8">
    <source>
        <dbReference type="Proteomes" id="UP000187283"/>
    </source>
</evidence>
<evidence type="ECO:0000256" key="5">
    <source>
        <dbReference type="SAM" id="MobiDB-lite"/>
    </source>
</evidence>
<feature type="domain" description="RING-type" evidence="6">
    <location>
        <begin position="578"/>
        <end position="618"/>
    </location>
</feature>
<evidence type="ECO:0000313" key="7">
    <source>
        <dbReference type="EMBL" id="OMJ19496.1"/>
    </source>
</evidence>
<keyword evidence="3" id="KW-0862">Zinc</keyword>
<reference evidence="7 8" key="1">
    <citation type="submission" date="2017-01" db="EMBL/GenBank/DDBJ databases">
        <authorList>
            <person name="Mah S.A."/>
            <person name="Swanson W.J."/>
            <person name="Moy G.W."/>
            <person name="Vacquier V.D."/>
        </authorList>
    </citation>
    <scope>NUCLEOTIDE SEQUENCE [LARGE SCALE GENOMIC DNA]</scope>
    <source>
        <strain evidence="7 8">GSMNP</strain>
    </source>
</reference>
<evidence type="ECO:0000256" key="3">
    <source>
        <dbReference type="ARBA" id="ARBA00022833"/>
    </source>
</evidence>
<evidence type="ECO:0000256" key="4">
    <source>
        <dbReference type="PROSITE-ProRule" id="PRU00175"/>
    </source>
</evidence>
<dbReference type="SMART" id="SM00184">
    <property type="entry name" value="RING"/>
    <property type="match status" value="1"/>
</dbReference>
<feature type="region of interest" description="Disordered" evidence="5">
    <location>
        <begin position="535"/>
        <end position="557"/>
    </location>
</feature>
<feature type="compositionally biased region" description="Low complexity" evidence="5">
    <location>
        <begin position="290"/>
        <end position="300"/>
    </location>
</feature>
<evidence type="ECO:0000256" key="2">
    <source>
        <dbReference type="ARBA" id="ARBA00022771"/>
    </source>
</evidence>
<accession>A0A1R1XYA0</accession>
<dbReference type="Proteomes" id="UP000187283">
    <property type="component" value="Unassembled WGS sequence"/>
</dbReference>
<feature type="compositionally biased region" description="Low complexity" evidence="5">
    <location>
        <begin position="316"/>
        <end position="325"/>
    </location>
</feature>
<name>A0A1R1XYA0_9FUNG</name>
<sequence>MSTTIDLTNQYNPSNSSITEIDLIDNSFDSTQYVLSDHYSPNNSDSDSVVVIDDNSFFDDSSSLSIHSHFLDNDITTTSSSHSSLNSNQDSSICSEFSNDPELFQSASTPIDIEHFSANQNTPNSLISSTSDDISILPDLTQNQTSLNPGSRSYSSALHAALRITNRFANANRNRRPLNSSTTPGHTTDAPVIDLTSNTSPIRNLVSQNRSTATNRPFRPQNITNSNNNNSLLRTASNTRNSQTNDSLNLNNNLRNSLNSHLIRRRMIQLSGFLPQHSMSPIDISNRYTTIIDPPSTSTPANRNNPNSFISINEDSPTSSSAGSSLLETSSNIISRRSITNRNNVSLTLIEVEDVNEYNFLQTESNILISRSQTRLLLMNSYNTFKLVYSSGDLDYESFSANFENEFDFLDPSDPPSYFRSTLNQLLNLPTRFSSNSYNLGQSAISYLTGILNLNSNVDTPLSYGLNDDLLSDYSFLLSLDDDPNLQNIREKKIKKRTVSAREKKVANLGTHSRDVPPINTEEYYYDDYHDSKKLKPSTPQLPTAPSSSPDPQTQSSSCNEDCTIACPVDTENLEIVCNACTSPFYSDSVIMASSCGHSMCSDCYNKINKRSSLCPSCGYRVVTDQFIKIFHS</sequence>
<feature type="compositionally biased region" description="Polar residues" evidence="5">
    <location>
        <begin position="301"/>
        <end position="315"/>
    </location>
</feature>
<feature type="region of interest" description="Disordered" evidence="5">
    <location>
        <begin position="290"/>
        <end position="325"/>
    </location>
</feature>